<sequence>MTTNFSLTRNSTAARQSRGYSKIYALLLFGIIILAAFITGCKKDDFEGEISGVCPVVTTDPVNGAVDVPVNKTIGLTFNTSMKGSTINTTTVTLKQGNTAIAGVVGPAADGNSFTFDPANDLQPFTTYTGTVTTGAKDTLRTSMAEDYVWSFTTLPRITLSSNPIAGGTTAGAGDFAQGSPVTVTAIPNAGYTFVNWTRVGAPTVPLSSNASYQFNMAGNVDLVANFSQVPTFTVLVTSSPTAGGTTTGSGVYASGASATIRAIPNSGYSFTGWSGDASGSTNPLTLTVNANKNITAIFASGGPVAGAGIGPILPGLGGAGNFSILTKAGISTTGITLVNGDIGVSPAAATAITGFGLIMDASGQYSRSPIVTGRIYASDYAAPTPANLTTAVSNMETAYTTANGLVTPAPVLERGAGNVSGLNLAPGLYKWSTGVLIDPNTTLTLTGGVNDTWVFQIAQNLTISNSARIVLQGGAQAKNIMWVVAGQATLGTNANFSGIILSKTLVSTNNGTIVTGRLLAQTAVTLIGTTIIQP</sequence>
<dbReference type="Gene3D" id="2.60.40.1220">
    <property type="match status" value="1"/>
</dbReference>
<reference evidence="7" key="1">
    <citation type="journal article" date="2019" name="Int. J. Syst. Evol. Microbiol.">
        <title>The Global Catalogue of Microorganisms (GCM) 10K type strain sequencing project: providing services to taxonomists for standard genome sequencing and annotation.</title>
        <authorList>
            <consortium name="The Broad Institute Genomics Platform"/>
            <consortium name="The Broad Institute Genome Sequencing Center for Infectious Disease"/>
            <person name="Wu L."/>
            <person name="Ma J."/>
        </authorList>
    </citation>
    <scope>NUCLEOTIDE SEQUENCE [LARGE SCALE GENOMIC DNA]</scope>
    <source>
        <strain evidence="7">KCTC 42217</strain>
    </source>
</reference>
<dbReference type="Pfam" id="PF11999">
    <property type="entry name" value="Ice_binding"/>
    <property type="match status" value="1"/>
</dbReference>
<name>A0ABW4ZKG8_9SPHI</name>
<accession>A0ABW4ZKG8</accession>
<dbReference type="Proteomes" id="UP001597387">
    <property type="component" value="Unassembled WGS sequence"/>
</dbReference>
<gene>
    <name evidence="6" type="ORF">ACFSJU_08210</name>
</gene>
<evidence type="ECO:0000259" key="5">
    <source>
        <dbReference type="Pfam" id="PF18998"/>
    </source>
</evidence>
<evidence type="ECO:0000313" key="7">
    <source>
        <dbReference type="Proteomes" id="UP001597387"/>
    </source>
</evidence>
<keyword evidence="7" id="KW-1185">Reference proteome</keyword>
<comment type="caution">
    <text evidence="6">The sequence shown here is derived from an EMBL/GenBank/DDBJ whole genome shotgun (WGS) entry which is preliminary data.</text>
</comment>
<proteinExistence type="inferred from homology"/>
<feature type="domain" description="SbsA Ig-like" evidence="4">
    <location>
        <begin position="56"/>
        <end position="154"/>
    </location>
</feature>
<dbReference type="InterPro" id="IPR044060">
    <property type="entry name" value="Bacterial_rp_domain"/>
</dbReference>
<dbReference type="Pfam" id="PF18998">
    <property type="entry name" value="Flg_new_2"/>
    <property type="match status" value="2"/>
</dbReference>
<dbReference type="RefSeq" id="WP_255903740.1">
    <property type="nucleotide sequence ID" value="NZ_JAFMZO010000003.1"/>
</dbReference>
<evidence type="ECO:0000313" key="6">
    <source>
        <dbReference type="EMBL" id="MFD2162374.1"/>
    </source>
</evidence>
<feature type="domain" description="Bacterial repeat" evidence="5">
    <location>
        <begin position="159"/>
        <end position="230"/>
    </location>
</feature>
<keyword evidence="3" id="KW-1133">Transmembrane helix</keyword>
<keyword evidence="3" id="KW-0472">Membrane</keyword>
<dbReference type="InterPro" id="IPR021884">
    <property type="entry name" value="Ice-bd_prot"/>
</dbReference>
<dbReference type="Pfam" id="PF13205">
    <property type="entry name" value="Big_5"/>
    <property type="match status" value="1"/>
</dbReference>
<evidence type="ECO:0000256" key="2">
    <source>
        <dbReference type="ARBA" id="ARBA00022729"/>
    </source>
</evidence>
<evidence type="ECO:0000256" key="3">
    <source>
        <dbReference type="SAM" id="Phobius"/>
    </source>
</evidence>
<keyword evidence="2" id="KW-0732">Signal</keyword>
<keyword evidence="3" id="KW-0812">Transmembrane</keyword>
<dbReference type="EMBL" id="JBHUHZ010000001">
    <property type="protein sequence ID" value="MFD2162374.1"/>
    <property type="molecule type" value="Genomic_DNA"/>
</dbReference>
<dbReference type="InterPro" id="IPR032812">
    <property type="entry name" value="SbsA_Ig"/>
</dbReference>
<feature type="domain" description="Bacterial repeat" evidence="5">
    <location>
        <begin position="237"/>
        <end position="301"/>
    </location>
</feature>
<feature type="transmembrane region" description="Helical" evidence="3">
    <location>
        <begin position="21"/>
        <end position="40"/>
    </location>
</feature>
<evidence type="ECO:0000259" key="4">
    <source>
        <dbReference type="Pfam" id="PF13205"/>
    </source>
</evidence>
<organism evidence="6 7">
    <name type="scientific">Paradesertivirga mongoliensis</name>
    <dbReference type="NCBI Taxonomy" id="2100740"/>
    <lineage>
        <taxon>Bacteria</taxon>
        <taxon>Pseudomonadati</taxon>
        <taxon>Bacteroidota</taxon>
        <taxon>Sphingobacteriia</taxon>
        <taxon>Sphingobacteriales</taxon>
        <taxon>Sphingobacteriaceae</taxon>
        <taxon>Paradesertivirga</taxon>
    </lineage>
</organism>
<comment type="similarity">
    <text evidence="1">Belongs to the ice-binding protein family.</text>
</comment>
<protein>
    <submittedName>
        <fullName evidence="6">Ice-binding family protein</fullName>
    </submittedName>
</protein>
<dbReference type="InterPro" id="IPR014755">
    <property type="entry name" value="Cu-Rt/internalin_Ig-like"/>
</dbReference>
<evidence type="ECO:0000256" key="1">
    <source>
        <dbReference type="ARBA" id="ARBA00005445"/>
    </source>
</evidence>